<evidence type="ECO:0000313" key="7">
    <source>
        <dbReference type="EMBL" id="RKS87558.1"/>
    </source>
</evidence>
<dbReference type="Pfam" id="PF11799">
    <property type="entry name" value="IMS_C"/>
    <property type="match status" value="1"/>
</dbReference>
<dbReference type="GO" id="GO:0005829">
    <property type="term" value="C:cytosol"/>
    <property type="evidence" value="ECO:0007669"/>
    <property type="project" value="TreeGrafter"/>
</dbReference>
<keyword evidence="2" id="KW-0227">DNA damage</keyword>
<dbReference type="Proteomes" id="UP000278542">
    <property type="component" value="Unassembled WGS sequence"/>
</dbReference>
<keyword evidence="3" id="KW-0741">SOS mutagenesis</keyword>
<evidence type="ECO:0000256" key="5">
    <source>
        <dbReference type="ARBA" id="ARBA00023236"/>
    </source>
</evidence>
<dbReference type="PANTHER" id="PTHR11076">
    <property type="entry name" value="DNA REPAIR POLYMERASE UMUC / TRANSFERASE FAMILY MEMBER"/>
    <property type="match status" value="1"/>
</dbReference>
<sequence length="422" mass="47523">MIGLVDCNNFYASCERVFNPKLEGKPIGILSNNDGCVIARSNELKPLVPMGMPAYQIPANIRKKMILLSSNYELYGDMSKRVFDTVRDDTVDVEPYSIDEAFIILDGLPDVISHCQSLRARVIRHTGIPVSIGIASTRTLAKVANHIAKKQAIYQSVCYLPNDSALLIKTLKQFPVGDVWGVGRRIASKLQILGIHTAWDLRQANAKQIRRQFSVVLERTVLELQGTPCIELDDLTTPKQNIMTSRSFGQLTDKLFDLQEAIRVHASRGAEKLRHQHSVASAVLVFLKTNRFRAQLTQYHPSIVMPLPSPSDDSRLIIQAAQKGLLAIYKKNFLFMKAGVMLVDLKAKNSDIQFDLFTRSQGTQQIAKKDKLMQTLDAINQKMGKNTVQLGGVRKQAPWQIKRELLSPRYTTRWNELLRVKS</sequence>
<dbReference type="GO" id="GO:0009432">
    <property type="term" value="P:SOS response"/>
    <property type="evidence" value="ECO:0007669"/>
    <property type="project" value="UniProtKB-KW"/>
</dbReference>
<dbReference type="Pfam" id="PF13438">
    <property type="entry name" value="DUF4113"/>
    <property type="match status" value="1"/>
</dbReference>
<dbReference type="PROSITE" id="PS50173">
    <property type="entry name" value="UMUC"/>
    <property type="match status" value="1"/>
</dbReference>
<dbReference type="InterPro" id="IPR001126">
    <property type="entry name" value="UmuC"/>
</dbReference>
<protein>
    <submittedName>
        <fullName evidence="7">DNA polymerase V</fullName>
    </submittedName>
</protein>
<dbReference type="InterPro" id="IPR043128">
    <property type="entry name" value="Rev_trsase/Diguanyl_cyclase"/>
</dbReference>
<keyword evidence="5" id="KW-0742">SOS response</keyword>
<name>A0A495RL87_9GAMM</name>
<keyword evidence="8" id="KW-1185">Reference proteome</keyword>
<dbReference type="Gene3D" id="1.10.150.20">
    <property type="entry name" value="5' to 3' exonuclease, C-terminal subdomain"/>
    <property type="match status" value="1"/>
</dbReference>
<dbReference type="GO" id="GO:0006281">
    <property type="term" value="P:DNA repair"/>
    <property type="evidence" value="ECO:0007669"/>
    <property type="project" value="UniProtKB-KW"/>
</dbReference>
<accession>A0A495RL87</accession>
<gene>
    <name evidence="7" type="ORF">DES39_0796</name>
</gene>
<dbReference type="SUPFAM" id="SSF56672">
    <property type="entry name" value="DNA/RNA polymerases"/>
    <property type="match status" value="1"/>
</dbReference>
<dbReference type="EMBL" id="RBWY01000001">
    <property type="protein sequence ID" value="RKS87558.1"/>
    <property type="molecule type" value="Genomic_DNA"/>
</dbReference>
<proteinExistence type="inferred from homology"/>
<dbReference type="GO" id="GO:0003684">
    <property type="term" value="F:damaged DNA binding"/>
    <property type="evidence" value="ECO:0007669"/>
    <property type="project" value="InterPro"/>
</dbReference>
<dbReference type="GO" id="GO:0003887">
    <property type="term" value="F:DNA-directed DNA polymerase activity"/>
    <property type="evidence" value="ECO:0007669"/>
    <property type="project" value="TreeGrafter"/>
</dbReference>
<dbReference type="AlphaFoldDB" id="A0A495RL87"/>
<dbReference type="Gene3D" id="3.40.1170.60">
    <property type="match status" value="1"/>
</dbReference>
<dbReference type="InterPro" id="IPR043502">
    <property type="entry name" value="DNA/RNA_pol_sf"/>
</dbReference>
<dbReference type="InterPro" id="IPR025188">
    <property type="entry name" value="DUF4113"/>
</dbReference>
<comment type="caution">
    <text evidence="7">The sequence shown here is derived from an EMBL/GenBank/DDBJ whole genome shotgun (WGS) entry which is preliminary data.</text>
</comment>
<dbReference type="Gene3D" id="3.30.70.270">
    <property type="match status" value="1"/>
</dbReference>
<organism evidence="7 8">
    <name type="scientific">Orbus hercynius</name>
    <dbReference type="NCBI Taxonomy" id="593135"/>
    <lineage>
        <taxon>Bacteria</taxon>
        <taxon>Pseudomonadati</taxon>
        <taxon>Pseudomonadota</taxon>
        <taxon>Gammaproteobacteria</taxon>
        <taxon>Orbales</taxon>
        <taxon>Orbaceae</taxon>
        <taxon>Orbus</taxon>
    </lineage>
</organism>
<dbReference type="PANTHER" id="PTHR11076:SF34">
    <property type="entry name" value="PROTEIN UMUC"/>
    <property type="match status" value="1"/>
</dbReference>
<keyword evidence="4" id="KW-0234">DNA repair</keyword>
<dbReference type="InterPro" id="IPR050116">
    <property type="entry name" value="DNA_polymerase-Y"/>
</dbReference>
<evidence type="ECO:0000313" key="8">
    <source>
        <dbReference type="Proteomes" id="UP000278542"/>
    </source>
</evidence>
<reference evidence="7 8" key="1">
    <citation type="submission" date="2018-10" db="EMBL/GenBank/DDBJ databases">
        <title>Genomic Encyclopedia of Type Strains, Phase IV (KMG-IV): sequencing the most valuable type-strain genomes for metagenomic binning, comparative biology and taxonomic classification.</title>
        <authorList>
            <person name="Goeker M."/>
        </authorList>
    </citation>
    <scope>NUCLEOTIDE SEQUENCE [LARGE SCALE GENOMIC DNA]</scope>
    <source>
        <strain evidence="7 8">DSM 22228</strain>
    </source>
</reference>
<dbReference type="CDD" id="cd01700">
    <property type="entry name" value="PolY_Pol_V_umuC"/>
    <property type="match status" value="1"/>
</dbReference>
<dbReference type="GO" id="GO:0042276">
    <property type="term" value="P:error-prone translesion synthesis"/>
    <property type="evidence" value="ECO:0007669"/>
    <property type="project" value="TreeGrafter"/>
</dbReference>
<evidence type="ECO:0000259" key="6">
    <source>
        <dbReference type="PROSITE" id="PS50173"/>
    </source>
</evidence>
<evidence type="ECO:0000256" key="1">
    <source>
        <dbReference type="ARBA" id="ARBA00010945"/>
    </source>
</evidence>
<comment type="similarity">
    <text evidence="1">Belongs to the DNA polymerase type-Y family.</text>
</comment>
<feature type="domain" description="UmuC" evidence="6">
    <location>
        <begin position="2"/>
        <end position="183"/>
    </location>
</feature>
<evidence type="ECO:0000256" key="3">
    <source>
        <dbReference type="ARBA" id="ARBA00023199"/>
    </source>
</evidence>
<dbReference type="InterPro" id="IPR017961">
    <property type="entry name" value="DNA_pol_Y-fam_little_finger"/>
</dbReference>
<dbReference type="OrthoDB" id="9808813at2"/>
<dbReference type="Pfam" id="PF00817">
    <property type="entry name" value="IMS"/>
    <property type="match status" value="1"/>
</dbReference>
<evidence type="ECO:0000256" key="4">
    <source>
        <dbReference type="ARBA" id="ARBA00023204"/>
    </source>
</evidence>
<evidence type="ECO:0000256" key="2">
    <source>
        <dbReference type="ARBA" id="ARBA00022763"/>
    </source>
</evidence>
<dbReference type="RefSeq" id="WP_121144445.1">
    <property type="nucleotide sequence ID" value="NZ_RBWY01000001.1"/>
</dbReference>